<keyword evidence="3" id="KW-1185">Reference proteome</keyword>
<organism evidence="2 3">
    <name type="scientific">Oceanobacillus limi</name>
    <dbReference type="NCBI Taxonomy" id="930131"/>
    <lineage>
        <taxon>Bacteria</taxon>
        <taxon>Bacillati</taxon>
        <taxon>Bacillota</taxon>
        <taxon>Bacilli</taxon>
        <taxon>Bacillales</taxon>
        <taxon>Bacillaceae</taxon>
        <taxon>Oceanobacillus</taxon>
    </lineage>
</organism>
<gene>
    <name evidence="2" type="ORF">SAMN05216389_101250</name>
</gene>
<dbReference type="AlphaFoldDB" id="A0A1H9Y9B1"/>
<evidence type="ECO:0000313" key="3">
    <source>
        <dbReference type="Proteomes" id="UP000198618"/>
    </source>
</evidence>
<proteinExistence type="predicted"/>
<protein>
    <submittedName>
        <fullName evidence="2">Uncharacterized protein</fullName>
    </submittedName>
</protein>
<dbReference type="EMBL" id="FOHE01000001">
    <property type="protein sequence ID" value="SES65023.1"/>
    <property type="molecule type" value="Genomic_DNA"/>
</dbReference>
<sequence length="51" mass="5987">MKDKLLIGIVVIVTIIFVVFAWLYMKNFMIEHDIEEVSEGNIKVEKRLHPS</sequence>
<feature type="transmembrane region" description="Helical" evidence="1">
    <location>
        <begin position="6"/>
        <end position="25"/>
    </location>
</feature>
<evidence type="ECO:0000256" key="1">
    <source>
        <dbReference type="SAM" id="Phobius"/>
    </source>
</evidence>
<name>A0A1H9Y9B1_9BACI</name>
<evidence type="ECO:0000313" key="2">
    <source>
        <dbReference type="EMBL" id="SES65023.1"/>
    </source>
</evidence>
<keyword evidence="1" id="KW-0472">Membrane</keyword>
<accession>A0A1H9Y9B1</accession>
<dbReference type="Proteomes" id="UP000198618">
    <property type="component" value="Unassembled WGS sequence"/>
</dbReference>
<dbReference type="RefSeq" id="WP_170840627.1">
    <property type="nucleotide sequence ID" value="NZ_FOHE01000001.1"/>
</dbReference>
<keyword evidence="1" id="KW-1133">Transmembrane helix</keyword>
<reference evidence="2 3" key="1">
    <citation type="submission" date="2016-10" db="EMBL/GenBank/DDBJ databases">
        <authorList>
            <person name="de Groot N.N."/>
        </authorList>
    </citation>
    <scope>NUCLEOTIDE SEQUENCE [LARGE SCALE GENOMIC DNA]</scope>
    <source>
        <strain evidence="2 3">IBRC-M 10780</strain>
    </source>
</reference>
<keyword evidence="1" id="KW-0812">Transmembrane</keyword>